<comment type="similarity">
    <text evidence="3">Belongs to the claudin family.</text>
</comment>
<reference evidence="11" key="3">
    <citation type="submission" date="2025-09" db="UniProtKB">
        <authorList>
            <consortium name="Ensembl"/>
        </authorList>
    </citation>
    <scope>IDENTIFICATION</scope>
</reference>
<evidence type="ECO:0000256" key="2">
    <source>
        <dbReference type="ARBA" id="ARBA00004651"/>
    </source>
</evidence>
<accession>A0A3B4BUF5</accession>
<protein>
    <recommendedName>
        <fullName evidence="13">Claudin 23a</fullName>
    </recommendedName>
</protein>
<evidence type="ECO:0008006" key="13">
    <source>
        <dbReference type="Google" id="ProtNLM"/>
    </source>
</evidence>
<dbReference type="PANTHER" id="PTHR12002">
    <property type="entry name" value="CLAUDIN"/>
    <property type="match status" value="1"/>
</dbReference>
<evidence type="ECO:0000313" key="11">
    <source>
        <dbReference type="Ensembl" id="ENSPNAP00000002140.2"/>
    </source>
</evidence>
<keyword evidence="9 10" id="KW-0472">Membrane</keyword>
<evidence type="ECO:0000256" key="10">
    <source>
        <dbReference type="SAM" id="Phobius"/>
    </source>
</evidence>
<keyword evidence="8 10" id="KW-1133">Transmembrane helix</keyword>
<dbReference type="PRINTS" id="PR01077">
    <property type="entry name" value="CLAUDIN"/>
</dbReference>
<evidence type="ECO:0000313" key="12">
    <source>
        <dbReference type="Proteomes" id="UP001501920"/>
    </source>
</evidence>
<dbReference type="STRING" id="42514.ENSPNAP00000002140"/>
<keyword evidence="5" id="KW-1003">Cell membrane</keyword>
<dbReference type="Ensembl" id="ENSPNAT00000010946.2">
    <property type="protein sequence ID" value="ENSPNAP00000002140.2"/>
    <property type="gene ID" value="ENSPNAG00000008596.2"/>
</dbReference>
<evidence type="ECO:0000256" key="8">
    <source>
        <dbReference type="ARBA" id="ARBA00022989"/>
    </source>
</evidence>
<sequence length="203" mass="22577">MDRRFELAGFGLACTGWLCAIFTKCLPMWNVTGTVDNNTDTLALYWDGVWLNWQELNKGSLHCNFYMSLLSLAGSFRSWNALLLASIVMGIFPVVGYFVALVWFPQRIQIKAAAGVVFVLTGLLLLVVTSWTTHATYSELDTAVHITKGWGPALYSGWMGTALLLIGGGALSFLLNEPFHINTTLNDSQRFRQKFRKICGISL</sequence>
<keyword evidence="4" id="KW-0796">Tight junction</keyword>
<evidence type="ECO:0000256" key="3">
    <source>
        <dbReference type="ARBA" id="ARBA00008295"/>
    </source>
</evidence>
<feature type="transmembrane region" description="Helical" evidence="10">
    <location>
        <begin position="81"/>
        <end position="105"/>
    </location>
</feature>
<dbReference type="InterPro" id="IPR006187">
    <property type="entry name" value="Claudin"/>
</dbReference>
<feature type="transmembrane region" description="Helical" evidence="10">
    <location>
        <begin position="153"/>
        <end position="175"/>
    </location>
</feature>
<dbReference type="GO" id="GO:0005886">
    <property type="term" value="C:plasma membrane"/>
    <property type="evidence" value="ECO:0007669"/>
    <property type="project" value="UniProtKB-SubCell"/>
</dbReference>
<evidence type="ECO:0000256" key="1">
    <source>
        <dbReference type="ARBA" id="ARBA00004435"/>
    </source>
</evidence>
<proteinExistence type="inferred from homology"/>
<organism evidence="11 12">
    <name type="scientific">Pygocentrus nattereri</name>
    <name type="common">Red-bellied piranha</name>
    <dbReference type="NCBI Taxonomy" id="42514"/>
    <lineage>
        <taxon>Eukaryota</taxon>
        <taxon>Metazoa</taxon>
        <taxon>Chordata</taxon>
        <taxon>Craniata</taxon>
        <taxon>Vertebrata</taxon>
        <taxon>Euteleostomi</taxon>
        <taxon>Actinopterygii</taxon>
        <taxon>Neopterygii</taxon>
        <taxon>Teleostei</taxon>
        <taxon>Ostariophysi</taxon>
        <taxon>Characiformes</taxon>
        <taxon>Characoidei</taxon>
        <taxon>Pygocentrus</taxon>
    </lineage>
</organism>
<reference evidence="11 12" key="1">
    <citation type="submission" date="2020-10" db="EMBL/GenBank/DDBJ databases">
        <title>Pygocentrus nattereri (red-bellied piranha) genome, fPygNat1, primary haplotype.</title>
        <authorList>
            <person name="Myers G."/>
            <person name="Meyer A."/>
            <person name="Karagic N."/>
            <person name="Pippel M."/>
            <person name="Winkler S."/>
            <person name="Tracey A."/>
            <person name="Wood J."/>
            <person name="Formenti G."/>
            <person name="Howe K."/>
            <person name="Fedrigo O."/>
            <person name="Jarvis E.D."/>
        </authorList>
    </citation>
    <scope>NUCLEOTIDE SEQUENCE [LARGE SCALE GENOMIC DNA]</scope>
</reference>
<dbReference type="GO" id="GO:0005923">
    <property type="term" value="C:bicellular tight junction"/>
    <property type="evidence" value="ECO:0007669"/>
    <property type="project" value="UniProtKB-SubCell"/>
</dbReference>
<evidence type="ECO:0000256" key="7">
    <source>
        <dbReference type="ARBA" id="ARBA00022949"/>
    </source>
</evidence>
<feature type="transmembrane region" description="Helical" evidence="10">
    <location>
        <begin position="112"/>
        <end position="133"/>
    </location>
</feature>
<dbReference type="Gene3D" id="1.20.140.150">
    <property type="match status" value="1"/>
</dbReference>
<keyword evidence="6 10" id="KW-0812">Transmembrane</keyword>
<name>A0A3B4BUF5_PYGNA</name>
<dbReference type="Proteomes" id="UP001501920">
    <property type="component" value="Chromosome 19"/>
</dbReference>
<dbReference type="Pfam" id="PF00822">
    <property type="entry name" value="PMP22_Claudin"/>
    <property type="match status" value="1"/>
</dbReference>
<comment type="subcellular location">
    <subcellularLocation>
        <location evidence="1">Cell junction</location>
        <location evidence="1">Tight junction</location>
    </subcellularLocation>
    <subcellularLocation>
        <location evidence="2">Cell membrane</location>
        <topology evidence="2">Multi-pass membrane protein</topology>
    </subcellularLocation>
</comment>
<dbReference type="GeneTree" id="ENSGT00390000007499"/>
<reference evidence="11" key="2">
    <citation type="submission" date="2025-08" db="UniProtKB">
        <authorList>
            <consortium name="Ensembl"/>
        </authorList>
    </citation>
    <scope>IDENTIFICATION</scope>
</reference>
<evidence type="ECO:0000256" key="6">
    <source>
        <dbReference type="ARBA" id="ARBA00022692"/>
    </source>
</evidence>
<evidence type="ECO:0000256" key="5">
    <source>
        <dbReference type="ARBA" id="ARBA00022475"/>
    </source>
</evidence>
<evidence type="ECO:0000256" key="4">
    <source>
        <dbReference type="ARBA" id="ARBA00022427"/>
    </source>
</evidence>
<dbReference type="InterPro" id="IPR004031">
    <property type="entry name" value="PMP22/EMP/MP20/Claudin"/>
</dbReference>
<dbReference type="AlphaFoldDB" id="A0A3B4BUF5"/>
<keyword evidence="7" id="KW-0965">Cell junction</keyword>
<evidence type="ECO:0000256" key="9">
    <source>
        <dbReference type="ARBA" id="ARBA00023136"/>
    </source>
</evidence>
<keyword evidence="12" id="KW-1185">Reference proteome</keyword>
<dbReference type="GO" id="GO:0005198">
    <property type="term" value="F:structural molecule activity"/>
    <property type="evidence" value="ECO:0007669"/>
    <property type="project" value="InterPro"/>
</dbReference>
<dbReference type="OMA" id="IPTAWTC"/>